<evidence type="ECO:0000313" key="2">
    <source>
        <dbReference type="EMBL" id="MBB3197003.1"/>
    </source>
</evidence>
<dbReference type="RefSeq" id="WP_088453989.1">
    <property type="nucleotide sequence ID" value="NZ_JACHXO010000010.1"/>
</dbReference>
<keyword evidence="3" id="KW-1185">Reference proteome</keyword>
<dbReference type="EMBL" id="JACHXO010000010">
    <property type="protein sequence ID" value="MBB3197003.1"/>
    <property type="molecule type" value="Genomic_DNA"/>
</dbReference>
<name>A0ABR6GY15_9BURK</name>
<comment type="caution">
    <text evidence="2">The sequence shown here is derived from an EMBL/GenBank/DDBJ whole genome shotgun (WGS) entry which is preliminary data.</text>
</comment>
<feature type="transmembrane region" description="Helical" evidence="1">
    <location>
        <begin position="36"/>
        <end position="64"/>
    </location>
</feature>
<proteinExistence type="predicted"/>
<dbReference type="Proteomes" id="UP000574369">
    <property type="component" value="Unassembled WGS sequence"/>
</dbReference>
<keyword evidence="1" id="KW-0812">Transmembrane</keyword>
<reference evidence="2 3" key="1">
    <citation type="submission" date="2020-08" db="EMBL/GenBank/DDBJ databases">
        <title>Genomic Encyclopedia of Type Strains, Phase III (KMG-III): the genomes of soil and plant-associated and newly described type strains.</title>
        <authorList>
            <person name="Whitman W."/>
        </authorList>
    </citation>
    <scope>NUCLEOTIDE SEQUENCE [LARGE SCALE GENOMIC DNA]</scope>
    <source>
        <strain evidence="2 3">CECT 7247</strain>
    </source>
</reference>
<evidence type="ECO:0000256" key="1">
    <source>
        <dbReference type="SAM" id="Phobius"/>
    </source>
</evidence>
<keyword evidence="1" id="KW-0472">Membrane</keyword>
<protein>
    <recommendedName>
        <fullName evidence="4">DUF2892 domain-containing protein</fullName>
    </recommendedName>
</protein>
<evidence type="ECO:0000313" key="3">
    <source>
        <dbReference type="Proteomes" id="UP000574369"/>
    </source>
</evidence>
<keyword evidence="1" id="KW-1133">Transmembrane helix</keyword>
<gene>
    <name evidence="2" type="ORF">FHS28_004428</name>
</gene>
<organism evidence="2 3">
    <name type="scientific">Roseateles terrae</name>
    <dbReference type="NCBI Taxonomy" id="431060"/>
    <lineage>
        <taxon>Bacteria</taxon>
        <taxon>Pseudomonadati</taxon>
        <taxon>Pseudomonadota</taxon>
        <taxon>Betaproteobacteria</taxon>
        <taxon>Burkholderiales</taxon>
        <taxon>Sphaerotilaceae</taxon>
        <taxon>Roseateles</taxon>
    </lineage>
</organism>
<evidence type="ECO:0008006" key="4">
    <source>
        <dbReference type="Google" id="ProtNLM"/>
    </source>
</evidence>
<accession>A0ABR6GY15</accession>
<feature type="transmembrane region" description="Helical" evidence="1">
    <location>
        <begin position="12"/>
        <end position="30"/>
    </location>
</feature>
<sequence>MDTAWKRWLSLAVRLGVVGALVALLVRGWTQGNAMMAVLAAVNLIGLGAVMLASPAMDLTAFLFRSTRSAALRPEEGRWREFRGVPVTVRRLDHEFFVRVSDARRVCGAAWPQTLAAARSIPGERGEFLRARLLADNLERIDPMPDMRLMAFVHWLRTLR</sequence>